<protein>
    <submittedName>
        <fullName evidence="2">Uncharacterized protein</fullName>
    </submittedName>
</protein>
<name>A0A1S8A615_ROSNE</name>
<dbReference type="EMBL" id="DF977453">
    <property type="protein sequence ID" value="GAW25501.1"/>
    <property type="molecule type" value="Genomic_DNA"/>
</dbReference>
<feature type="region of interest" description="Disordered" evidence="1">
    <location>
        <begin position="60"/>
        <end position="89"/>
    </location>
</feature>
<dbReference type="Proteomes" id="UP000054516">
    <property type="component" value="Unassembled WGS sequence"/>
</dbReference>
<dbReference type="AlphaFoldDB" id="A0A1S8A615"/>
<evidence type="ECO:0000256" key="1">
    <source>
        <dbReference type="SAM" id="MobiDB-lite"/>
    </source>
</evidence>
<gene>
    <name evidence="2" type="ORF">SAMD00023353_0800070</name>
</gene>
<evidence type="ECO:0000313" key="2">
    <source>
        <dbReference type="EMBL" id="GAW25501.1"/>
    </source>
</evidence>
<sequence>MMTTQTTPAFALAHVHEDLGGDGSAVLCAKTARRDSDAHEDVSVARSLGRWSLWGSRRCGQRAPAPREELGEEGRAAREEEDEAHLAIE</sequence>
<keyword evidence="3" id="KW-1185">Reference proteome</keyword>
<accession>A0A1S8A615</accession>
<evidence type="ECO:0000313" key="3">
    <source>
        <dbReference type="Proteomes" id="UP000054516"/>
    </source>
</evidence>
<feature type="compositionally biased region" description="Basic and acidic residues" evidence="1">
    <location>
        <begin position="65"/>
        <end position="89"/>
    </location>
</feature>
<reference evidence="2" key="1">
    <citation type="submission" date="2016-03" db="EMBL/GenBank/DDBJ databases">
        <title>Draft genome sequence of Rosellinia necatrix.</title>
        <authorList>
            <person name="Kanematsu S."/>
        </authorList>
    </citation>
    <scope>NUCLEOTIDE SEQUENCE [LARGE SCALE GENOMIC DNA]</scope>
    <source>
        <strain evidence="2">W97</strain>
    </source>
</reference>
<proteinExistence type="predicted"/>
<organism evidence="2">
    <name type="scientific">Rosellinia necatrix</name>
    <name type="common">White root-rot fungus</name>
    <dbReference type="NCBI Taxonomy" id="77044"/>
    <lineage>
        <taxon>Eukaryota</taxon>
        <taxon>Fungi</taxon>
        <taxon>Dikarya</taxon>
        <taxon>Ascomycota</taxon>
        <taxon>Pezizomycotina</taxon>
        <taxon>Sordariomycetes</taxon>
        <taxon>Xylariomycetidae</taxon>
        <taxon>Xylariales</taxon>
        <taxon>Xylariaceae</taxon>
        <taxon>Rosellinia</taxon>
    </lineage>
</organism>